<dbReference type="InterPro" id="IPR001048">
    <property type="entry name" value="Asp/Glu/Uridylate_kinase"/>
</dbReference>
<gene>
    <name evidence="2" type="primary">argB_2</name>
    <name evidence="2" type="ORF">NCTC11807_01502</name>
</gene>
<proteinExistence type="predicted"/>
<dbReference type="EC" id="2.7.2.8" evidence="2"/>
<dbReference type="SUPFAM" id="SSF53633">
    <property type="entry name" value="Carbamate kinase-like"/>
    <property type="match status" value="1"/>
</dbReference>
<reference evidence="2 3" key="1">
    <citation type="submission" date="2018-06" db="EMBL/GenBank/DDBJ databases">
        <authorList>
            <consortium name="Pathogen Informatics"/>
            <person name="Doyle S."/>
        </authorList>
    </citation>
    <scope>NUCLEOTIDE SEQUENCE [LARGE SCALE GENOMIC DNA]</scope>
    <source>
        <strain evidence="2 3">NCTC11807</strain>
    </source>
</reference>
<evidence type="ECO:0000313" key="2">
    <source>
        <dbReference type="EMBL" id="SUM71602.1"/>
    </source>
</evidence>
<evidence type="ECO:0000259" key="1">
    <source>
        <dbReference type="Pfam" id="PF00696"/>
    </source>
</evidence>
<name>A0A380H5F8_9STAP</name>
<dbReference type="Proteomes" id="UP000255425">
    <property type="component" value="Unassembled WGS sequence"/>
</dbReference>
<sequence>MTDVEGVLENRKLLKSLSIQQAQEKIKNIIITDGMIPKLESAVETIESGVGRVLISNNLINGTVIKGGQK</sequence>
<dbReference type="InterPro" id="IPR036393">
    <property type="entry name" value="AceGlu_kinase-like_sf"/>
</dbReference>
<accession>A0A380H5F8</accession>
<keyword evidence="2" id="KW-0808">Transferase</keyword>
<dbReference type="AlphaFoldDB" id="A0A380H5F8"/>
<dbReference type="Gene3D" id="3.40.1160.10">
    <property type="entry name" value="Acetylglutamate kinase-like"/>
    <property type="match status" value="1"/>
</dbReference>
<evidence type="ECO:0000313" key="3">
    <source>
        <dbReference type="Proteomes" id="UP000255425"/>
    </source>
</evidence>
<keyword evidence="3" id="KW-1185">Reference proteome</keyword>
<feature type="domain" description="Aspartate/glutamate/uridylate kinase" evidence="1">
    <location>
        <begin position="1"/>
        <end position="56"/>
    </location>
</feature>
<dbReference type="EMBL" id="UHDZ01000001">
    <property type="protein sequence ID" value="SUM71602.1"/>
    <property type="molecule type" value="Genomic_DNA"/>
</dbReference>
<protein>
    <submittedName>
        <fullName evidence="2">Acetylglutamate kinase</fullName>
        <ecNumber evidence="2">2.7.2.8</ecNumber>
    </submittedName>
</protein>
<organism evidence="2 3">
    <name type="scientific">Staphylococcus saccharolyticus</name>
    <dbReference type="NCBI Taxonomy" id="33028"/>
    <lineage>
        <taxon>Bacteria</taxon>
        <taxon>Bacillati</taxon>
        <taxon>Bacillota</taxon>
        <taxon>Bacilli</taxon>
        <taxon>Bacillales</taxon>
        <taxon>Staphylococcaceae</taxon>
        <taxon>Staphylococcus</taxon>
    </lineage>
</organism>
<keyword evidence="2" id="KW-0418">Kinase</keyword>
<dbReference type="Pfam" id="PF00696">
    <property type="entry name" value="AA_kinase"/>
    <property type="match status" value="1"/>
</dbReference>
<dbReference type="GO" id="GO:0003991">
    <property type="term" value="F:acetylglutamate kinase activity"/>
    <property type="evidence" value="ECO:0007669"/>
    <property type="project" value="UniProtKB-EC"/>
</dbReference>